<comment type="caution">
    <text evidence="7">The sequence shown here is derived from an EMBL/GenBank/DDBJ whole genome shotgun (WGS) entry which is preliminary data.</text>
</comment>
<dbReference type="EMBL" id="JABFOF010000002">
    <property type="protein sequence ID" value="KAG2405598.1"/>
    <property type="molecule type" value="Genomic_DNA"/>
</dbReference>
<dbReference type="InterPro" id="IPR044890">
    <property type="entry name" value="TMEM14_sf"/>
</dbReference>
<organism evidence="7 8">
    <name type="scientific">Phaseolus angularis</name>
    <name type="common">Azuki bean</name>
    <name type="synonym">Vigna angularis</name>
    <dbReference type="NCBI Taxonomy" id="3914"/>
    <lineage>
        <taxon>Eukaryota</taxon>
        <taxon>Viridiplantae</taxon>
        <taxon>Streptophyta</taxon>
        <taxon>Embryophyta</taxon>
        <taxon>Tracheophyta</taxon>
        <taxon>Spermatophyta</taxon>
        <taxon>Magnoliopsida</taxon>
        <taxon>eudicotyledons</taxon>
        <taxon>Gunneridae</taxon>
        <taxon>Pentapetalae</taxon>
        <taxon>rosids</taxon>
        <taxon>fabids</taxon>
        <taxon>Fabales</taxon>
        <taxon>Fabaceae</taxon>
        <taxon>Papilionoideae</taxon>
        <taxon>50 kb inversion clade</taxon>
        <taxon>NPAAA clade</taxon>
        <taxon>indigoferoid/millettioid clade</taxon>
        <taxon>Phaseoleae</taxon>
        <taxon>Vigna</taxon>
    </lineage>
</organism>
<dbReference type="Pfam" id="PF03647">
    <property type="entry name" value="Tmemb_14"/>
    <property type="match status" value="1"/>
</dbReference>
<gene>
    <name evidence="7" type="ORF">HKW66_Vig0048530</name>
</gene>
<reference evidence="7 8" key="1">
    <citation type="submission" date="2020-05" db="EMBL/GenBank/DDBJ databases">
        <title>Vigna angularis (adzuki bean) Var. LongXiaoDou No. 4 denovo assembly.</title>
        <authorList>
            <person name="Xiang H."/>
        </authorList>
    </citation>
    <scope>NUCLEOTIDE SEQUENCE [LARGE SCALE GENOMIC DNA]</scope>
    <source>
        <tissue evidence="7">Leaf</tissue>
    </source>
</reference>
<keyword evidence="5 6" id="KW-0472">Membrane</keyword>
<evidence type="ECO:0000313" key="8">
    <source>
        <dbReference type="Proteomes" id="UP000743370"/>
    </source>
</evidence>
<evidence type="ECO:0000256" key="2">
    <source>
        <dbReference type="ARBA" id="ARBA00007590"/>
    </source>
</evidence>
<name>A0A8T0L3R0_PHAAN</name>
<dbReference type="InterPro" id="IPR005349">
    <property type="entry name" value="TMEM14"/>
</dbReference>
<evidence type="ECO:0000256" key="1">
    <source>
        <dbReference type="ARBA" id="ARBA00004370"/>
    </source>
</evidence>
<dbReference type="Gene3D" id="1.10.10.1740">
    <property type="entry name" value="Transmembrane protein 14-like"/>
    <property type="match status" value="1"/>
</dbReference>
<keyword evidence="3 6" id="KW-0812">Transmembrane</keyword>
<feature type="transmembrane region" description="Helical" evidence="6">
    <location>
        <begin position="211"/>
        <end position="227"/>
    </location>
</feature>
<feature type="transmembrane region" description="Helical" evidence="6">
    <location>
        <begin position="239"/>
        <end position="261"/>
    </location>
</feature>
<evidence type="ECO:0000256" key="4">
    <source>
        <dbReference type="ARBA" id="ARBA00022989"/>
    </source>
</evidence>
<evidence type="ECO:0000256" key="6">
    <source>
        <dbReference type="SAM" id="Phobius"/>
    </source>
</evidence>
<proteinExistence type="inferred from homology"/>
<comment type="similarity">
    <text evidence="2">Belongs to the TMEM14 family.</text>
</comment>
<keyword evidence="4 6" id="KW-1133">Transmembrane helix</keyword>
<dbReference type="AlphaFoldDB" id="A0A8T0L3R0"/>
<dbReference type="PANTHER" id="PTHR12668">
    <property type="entry name" value="TRANSMEMBRANE PROTEIN 14, 15"/>
    <property type="match status" value="1"/>
</dbReference>
<dbReference type="GO" id="GO:0009706">
    <property type="term" value="C:chloroplast inner membrane"/>
    <property type="evidence" value="ECO:0007669"/>
    <property type="project" value="TreeGrafter"/>
</dbReference>
<evidence type="ECO:0000256" key="5">
    <source>
        <dbReference type="ARBA" id="ARBA00023136"/>
    </source>
</evidence>
<accession>A0A8T0L3R0</accession>
<dbReference type="PANTHER" id="PTHR12668:SF48">
    <property type="entry name" value="PROTEIN FATTY ACID EXPORT 1, CHLOROPLASTIC"/>
    <property type="match status" value="1"/>
</dbReference>
<sequence length="278" mass="30315">MNANMAAATTISQLGCFSAVHRSIHLRSRSLLFPSPRSKLSVVMSLERHDTDTAGTDTKNTLSYAADVSKLHVEEKQNSYSTKEDHDTEKTGVGQEIQGSVDQPKKTAKIHDFCLGIPFGKRDDETVFSFQLMLSNVGIPITRIKQKERDEQRLGRKIGSTVLRGFVLTGGIVGFLFSRSPATLSSGVLFGGALLFLSTLSLKVWRQGKSSLPFILGQAALSGILIWKNFQSYSLAKKIFPTGFSAIISSAMLCFYFYVLISGGNPPPKKLKPSSSTA</sequence>
<evidence type="ECO:0000313" key="7">
    <source>
        <dbReference type="EMBL" id="KAG2405598.1"/>
    </source>
</evidence>
<evidence type="ECO:0000256" key="3">
    <source>
        <dbReference type="ARBA" id="ARBA00022692"/>
    </source>
</evidence>
<feature type="transmembrane region" description="Helical" evidence="6">
    <location>
        <begin position="158"/>
        <end position="177"/>
    </location>
</feature>
<dbReference type="Proteomes" id="UP000743370">
    <property type="component" value="Unassembled WGS sequence"/>
</dbReference>
<feature type="transmembrane region" description="Helical" evidence="6">
    <location>
        <begin position="184"/>
        <end position="205"/>
    </location>
</feature>
<comment type="subcellular location">
    <subcellularLocation>
        <location evidence="1">Membrane</location>
    </subcellularLocation>
</comment>
<dbReference type="GO" id="GO:0015245">
    <property type="term" value="F:fatty acid transmembrane transporter activity"/>
    <property type="evidence" value="ECO:0007669"/>
    <property type="project" value="TreeGrafter"/>
</dbReference>
<protein>
    <submittedName>
        <fullName evidence="7">Protein FATTY ACID EXPORT 1</fullName>
    </submittedName>
</protein>